<dbReference type="Proteomes" id="UP000219338">
    <property type="component" value="Unassembled WGS sequence"/>
</dbReference>
<keyword evidence="2" id="KW-1185">Reference proteome</keyword>
<dbReference type="EMBL" id="FUEG01000008">
    <property type="protein sequence ID" value="SJL07519.1"/>
    <property type="molecule type" value="Genomic_DNA"/>
</dbReference>
<accession>A0A284RFI8</accession>
<evidence type="ECO:0000313" key="2">
    <source>
        <dbReference type="Proteomes" id="UP000219338"/>
    </source>
</evidence>
<name>A0A284RFI8_ARMOS</name>
<organism evidence="1 2">
    <name type="scientific">Armillaria ostoyae</name>
    <name type="common">Armillaria root rot fungus</name>
    <dbReference type="NCBI Taxonomy" id="47428"/>
    <lineage>
        <taxon>Eukaryota</taxon>
        <taxon>Fungi</taxon>
        <taxon>Dikarya</taxon>
        <taxon>Basidiomycota</taxon>
        <taxon>Agaricomycotina</taxon>
        <taxon>Agaricomycetes</taxon>
        <taxon>Agaricomycetidae</taxon>
        <taxon>Agaricales</taxon>
        <taxon>Marasmiineae</taxon>
        <taxon>Physalacriaceae</taxon>
        <taxon>Armillaria</taxon>
    </lineage>
</organism>
<dbReference type="OrthoDB" id="526316at2759"/>
<protein>
    <submittedName>
        <fullName evidence="1">Uncharacterized protein</fullName>
    </submittedName>
</protein>
<dbReference type="AlphaFoldDB" id="A0A284RFI8"/>
<evidence type="ECO:0000313" key="1">
    <source>
        <dbReference type="EMBL" id="SJL07519.1"/>
    </source>
</evidence>
<sequence length="77" mass="8198">MRDPVAVVVRGGNSAIGSENYRALYIDAAAAYQLVAHCSIFADTSDADKAGDGGDYGSKSGYYDQLGYEIQTLMLHC</sequence>
<gene>
    <name evidence="1" type="ORF">ARMOST_10869</name>
</gene>
<reference evidence="2" key="1">
    <citation type="journal article" date="2017" name="Nat. Ecol. Evol.">
        <title>Genome expansion and lineage-specific genetic innovations in the forest pathogenic fungi Armillaria.</title>
        <authorList>
            <person name="Sipos G."/>
            <person name="Prasanna A.N."/>
            <person name="Walter M.C."/>
            <person name="O'Connor E."/>
            <person name="Balint B."/>
            <person name="Krizsan K."/>
            <person name="Kiss B."/>
            <person name="Hess J."/>
            <person name="Varga T."/>
            <person name="Slot J."/>
            <person name="Riley R."/>
            <person name="Boka B."/>
            <person name="Rigling D."/>
            <person name="Barry K."/>
            <person name="Lee J."/>
            <person name="Mihaltcheva S."/>
            <person name="LaButti K."/>
            <person name="Lipzen A."/>
            <person name="Waldron R."/>
            <person name="Moloney N.M."/>
            <person name="Sperisen C."/>
            <person name="Kredics L."/>
            <person name="Vagvoelgyi C."/>
            <person name="Patrignani A."/>
            <person name="Fitzpatrick D."/>
            <person name="Nagy I."/>
            <person name="Doyle S."/>
            <person name="Anderson J.B."/>
            <person name="Grigoriev I.V."/>
            <person name="Gueldener U."/>
            <person name="Muensterkoetter M."/>
            <person name="Nagy L.G."/>
        </authorList>
    </citation>
    <scope>NUCLEOTIDE SEQUENCE [LARGE SCALE GENOMIC DNA]</scope>
    <source>
        <strain evidence="2">C18/9</strain>
    </source>
</reference>
<proteinExistence type="predicted"/>